<feature type="domain" description="Nudix hydrolase" evidence="2">
    <location>
        <begin position="67"/>
        <end position="197"/>
    </location>
</feature>
<protein>
    <submittedName>
        <fullName evidence="3">ADP-ribose pyrophosphatase, putative</fullName>
    </submittedName>
</protein>
<reference evidence="4" key="1">
    <citation type="journal article" date="2010" name="Nat. Biotechnol.">
        <title>Draft genome sequence of the oilseed species Ricinus communis.</title>
        <authorList>
            <person name="Chan A.P."/>
            <person name="Crabtree J."/>
            <person name="Zhao Q."/>
            <person name="Lorenzi H."/>
            <person name="Orvis J."/>
            <person name="Puiu D."/>
            <person name="Melake-Berhan A."/>
            <person name="Jones K.M."/>
            <person name="Redman J."/>
            <person name="Chen G."/>
            <person name="Cahoon E.B."/>
            <person name="Gedil M."/>
            <person name="Stanke M."/>
            <person name="Haas B.J."/>
            <person name="Wortman J.R."/>
            <person name="Fraser-Liggett C.M."/>
            <person name="Ravel J."/>
            <person name="Rabinowicz P.D."/>
        </authorList>
    </citation>
    <scope>NUCLEOTIDE SEQUENCE [LARGE SCALE GENOMIC DNA]</scope>
    <source>
        <strain evidence="4">cv. Hale</strain>
    </source>
</reference>
<evidence type="ECO:0000259" key="2">
    <source>
        <dbReference type="PROSITE" id="PS51462"/>
    </source>
</evidence>
<dbReference type="GO" id="GO:0019693">
    <property type="term" value="P:ribose phosphate metabolic process"/>
    <property type="evidence" value="ECO:0000318"/>
    <property type="project" value="GO_Central"/>
</dbReference>
<dbReference type="PROSITE" id="PS51462">
    <property type="entry name" value="NUDIX"/>
    <property type="match status" value="1"/>
</dbReference>
<name>B9TJ83_RICCO</name>
<dbReference type="PANTHER" id="PTHR11839">
    <property type="entry name" value="UDP/ADP-SUGAR PYROPHOSPHATASE"/>
    <property type="match status" value="1"/>
</dbReference>
<dbReference type="EMBL" id="EQ983531">
    <property type="protein sequence ID" value="EEF24082.1"/>
    <property type="molecule type" value="Genomic_DNA"/>
</dbReference>
<dbReference type="STRING" id="3988.B9TJ83"/>
<dbReference type="Proteomes" id="UP000008311">
    <property type="component" value="Unassembled WGS sequence"/>
</dbReference>
<accession>B9TJ83</accession>
<organism evidence="3 4">
    <name type="scientific">Ricinus communis</name>
    <name type="common">Castor bean</name>
    <dbReference type="NCBI Taxonomy" id="3988"/>
    <lineage>
        <taxon>Eukaryota</taxon>
        <taxon>Viridiplantae</taxon>
        <taxon>Streptophyta</taxon>
        <taxon>Embryophyta</taxon>
        <taxon>Tracheophyta</taxon>
        <taxon>Spermatophyta</taxon>
        <taxon>Magnoliopsida</taxon>
        <taxon>eudicotyledons</taxon>
        <taxon>Gunneridae</taxon>
        <taxon>Pentapetalae</taxon>
        <taxon>rosids</taxon>
        <taxon>fabids</taxon>
        <taxon>Malpighiales</taxon>
        <taxon>Euphorbiaceae</taxon>
        <taxon>Acalyphoideae</taxon>
        <taxon>Acalypheae</taxon>
        <taxon>Ricinus</taxon>
    </lineage>
</organism>
<dbReference type="PANTHER" id="PTHR11839:SF1">
    <property type="entry name" value="ADP-SUGAR PYROPHOSPHATASE"/>
    <property type="match status" value="1"/>
</dbReference>
<dbReference type="eggNOG" id="ENOG502T2NH">
    <property type="taxonomic scope" value="Eukaryota"/>
</dbReference>
<dbReference type="Gene3D" id="3.90.79.10">
    <property type="entry name" value="Nucleoside Triphosphate Pyrophosphohydrolase"/>
    <property type="match status" value="1"/>
</dbReference>
<gene>
    <name evidence="3" type="ORF">RCOM_1940880</name>
</gene>
<keyword evidence="4" id="KW-1185">Reference proteome</keyword>
<evidence type="ECO:0000313" key="4">
    <source>
        <dbReference type="Proteomes" id="UP000008311"/>
    </source>
</evidence>
<proteinExistence type="predicted"/>
<sequence length="217" mass="23810">MGLSETGTEPRVSQKDDIVSLVSDTVDLPPWQTTSSTHLFHDRWLKVRADNCVTAEGVEIAPYYVLEYPDWVEIIALDAEDHIYLVQQYRHGLGVAALELPGGAVDATDAGPVEAAARELREETGLSSTDWDYVGKLAPNPATHTNLAHIVIARNVELTTRPADDPTERIRLIRMPIRQAIELALEGKMIQVIHVAALTLALHKAGKWDVPAPSGKL</sequence>
<dbReference type="InParanoid" id="B9TJ83"/>
<dbReference type="GO" id="GO:0006753">
    <property type="term" value="P:nucleoside phosphate metabolic process"/>
    <property type="evidence" value="ECO:0000318"/>
    <property type="project" value="GO_Central"/>
</dbReference>
<evidence type="ECO:0000256" key="1">
    <source>
        <dbReference type="ARBA" id="ARBA00022801"/>
    </source>
</evidence>
<dbReference type="InterPro" id="IPR015797">
    <property type="entry name" value="NUDIX_hydrolase-like_dom_sf"/>
</dbReference>
<dbReference type="GO" id="GO:0016787">
    <property type="term" value="F:hydrolase activity"/>
    <property type="evidence" value="ECO:0007669"/>
    <property type="project" value="UniProtKB-KW"/>
</dbReference>
<keyword evidence="1" id="KW-0378">Hydrolase</keyword>
<dbReference type="Pfam" id="PF00293">
    <property type="entry name" value="NUDIX"/>
    <property type="match status" value="1"/>
</dbReference>
<evidence type="ECO:0000313" key="3">
    <source>
        <dbReference type="EMBL" id="EEF24082.1"/>
    </source>
</evidence>
<dbReference type="AlphaFoldDB" id="B9TJ83"/>
<dbReference type="SUPFAM" id="SSF55811">
    <property type="entry name" value="Nudix"/>
    <property type="match status" value="1"/>
</dbReference>
<dbReference type="CDD" id="cd03424">
    <property type="entry name" value="NUDIX_ADPRase_Nudt5_UGPPase_Nudt14"/>
    <property type="match status" value="1"/>
</dbReference>
<dbReference type="InterPro" id="IPR000086">
    <property type="entry name" value="NUDIX_hydrolase_dom"/>
</dbReference>